<dbReference type="InterPro" id="IPR052360">
    <property type="entry name" value="Transcr_Regulatory_Proteins"/>
</dbReference>
<dbReference type="EMBL" id="JAPQKH010000007">
    <property type="protein sequence ID" value="KAJ5088698.1"/>
    <property type="molecule type" value="Genomic_DNA"/>
</dbReference>
<proteinExistence type="predicted"/>
<dbReference type="SUPFAM" id="SSF57701">
    <property type="entry name" value="Zn2/Cys6 DNA-binding domain"/>
    <property type="match status" value="1"/>
</dbReference>
<dbReference type="Pfam" id="PF00172">
    <property type="entry name" value="Zn_clus"/>
    <property type="match status" value="1"/>
</dbReference>
<dbReference type="PANTHER" id="PTHR36206:SF14">
    <property type="entry name" value="ZN(2)-C6 FUNGAL-TYPE DOMAIN-CONTAINING PROTEIN-RELATED"/>
    <property type="match status" value="1"/>
</dbReference>
<dbReference type="GO" id="GO:0008270">
    <property type="term" value="F:zinc ion binding"/>
    <property type="evidence" value="ECO:0007669"/>
    <property type="project" value="InterPro"/>
</dbReference>
<dbReference type="InterPro" id="IPR001138">
    <property type="entry name" value="Zn2Cys6_DnaBD"/>
</dbReference>
<evidence type="ECO:0000256" key="1">
    <source>
        <dbReference type="ARBA" id="ARBA00022723"/>
    </source>
</evidence>
<dbReference type="Proteomes" id="UP001149165">
    <property type="component" value="Unassembled WGS sequence"/>
</dbReference>
<dbReference type="InterPro" id="IPR021858">
    <property type="entry name" value="Fun_TF"/>
</dbReference>
<keyword evidence="1" id="KW-0479">Metal-binding</keyword>
<feature type="domain" description="Zn(2)-C6 fungal-type" evidence="7">
    <location>
        <begin position="20"/>
        <end position="50"/>
    </location>
</feature>
<organism evidence="8 9">
    <name type="scientific">Penicillium angulare</name>
    <dbReference type="NCBI Taxonomy" id="116970"/>
    <lineage>
        <taxon>Eukaryota</taxon>
        <taxon>Fungi</taxon>
        <taxon>Dikarya</taxon>
        <taxon>Ascomycota</taxon>
        <taxon>Pezizomycotina</taxon>
        <taxon>Eurotiomycetes</taxon>
        <taxon>Eurotiomycetidae</taxon>
        <taxon>Eurotiales</taxon>
        <taxon>Aspergillaceae</taxon>
        <taxon>Penicillium</taxon>
    </lineage>
</organism>
<accession>A0A9W9EVC2</accession>
<evidence type="ECO:0000256" key="5">
    <source>
        <dbReference type="ARBA" id="ARBA00023163"/>
    </source>
</evidence>
<dbReference type="Pfam" id="PF11951">
    <property type="entry name" value="Fungal_trans_2"/>
    <property type="match status" value="1"/>
</dbReference>
<keyword evidence="4" id="KW-0238">DNA-binding</keyword>
<name>A0A9W9EVC2_9EURO</name>
<protein>
    <submittedName>
        <fullName evidence="8">Transcriptional regulator family: Fungal Specific TF</fullName>
    </submittedName>
</protein>
<keyword evidence="9" id="KW-1185">Reference proteome</keyword>
<keyword evidence="5" id="KW-0804">Transcription</keyword>
<keyword evidence="6" id="KW-0539">Nucleus</keyword>
<evidence type="ECO:0000313" key="8">
    <source>
        <dbReference type="EMBL" id="KAJ5088698.1"/>
    </source>
</evidence>
<evidence type="ECO:0000259" key="7">
    <source>
        <dbReference type="PROSITE" id="PS50048"/>
    </source>
</evidence>
<dbReference type="OrthoDB" id="3145928at2759"/>
<sequence>MTTPLAARSGRVGRPKSKTGCDTCKARRVRCGEEKPQCLRCSSTGRQCSYSLSSTPNGKKTESPHQQIALYSHQGSRERRAFEYYFHKAGPALSGVLDVAFWRGSVLQICRMEPAIWDAIISLSSLYERPPIHESSPFRLINSPAEVEHLYHHEALVWYSRSLAVVQQRIDRGEADLSVCLISCILFIAIELLQGNRRGALNLCTQGIQMMNTAIRRATGSMGAVSNKAFIDRASLFSVVKPIFRRLDTWALITDGTSSTDWSFDPDPVNMQVKSIEEARNVLCNIVTDMKSLNIETKRHWNLPAEKRANNISDLASRRSSLKNRLSHWHQSFTSLPNFDQDSGGSALLLMTFTSVLIEIETCLDSNQMTYDNFEAEFTQIIDYATTAISSTRSPEGNQPRFVFEVGVFLPLFITALKCRFPRIRRRALQLLHEAPPAQGVFMCVPAAQAVAVLVALEEEPTTALTISGTEEVLSKPGCIPPARNRIWEFNVSSDNDPEGRTRNWLHYSLQDFYDIKGGLKFIQNVVLFPGAQQ</sequence>
<dbReference type="Gene3D" id="4.10.240.10">
    <property type="entry name" value="Zn(2)-C6 fungal-type DNA-binding domain"/>
    <property type="match status" value="1"/>
</dbReference>
<reference evidence="8" key="2">
    <citation type="journal article" date="2023" name="IMA Fungus">
        <title>Comparative genomic study of the Penicillium genus elucidates a diverse pangenome and 15 lateral gene transfer events.</title>
        <authorList>
            <person name="Petersen C."/>
            <person name="Sorensen T."/>
            <person name="Nielsen M.R."/>
            <person name="Sondergaard T.E."/>
            <person name="Sorensen J.L."/>
            <person name="Fitzpatrick D.A."/>
            <person name="Frisvad J.C."/>
            <person name="Nielsen K.L."/>
        </authorList>
    </citation>
    <scope>NUCLEOTIDE SEQUENCE</scope>
    <source>
        <strain evidence="8">IBT 30069</strain>
    </source>
</reference>
<reference evidence="8" key="1">
    <citation type="submission" date="2022-11" db="EMBL/GenBank/DDBJ databases">
        <authorList>
            <person name="Petersen C."/>
        </authorList>
    </citation>
    <scope>NUCLEOTIDE SEQUENCE</scope>
    <source>
        <strain evidence="8">IBT 30069</strain>
    </source>
</reference>
<dbReference type="PROSITE" id="PS50048">
    <property type="entry name" value="ZN2_CY6_FUNGAL_2"/>
    <property type="match status" value="1"/>
</dbReference>
<dbReference type="InterPro" id="IPR036864">
    <property type="entry name" value="Zn2-C6_fun-type_DNA-bd_sf"/>
</dbReference>
<evidence type="ECO:0000256" key="2">
    <source>
        <dbReference type="ARBA" id="ARBA00022833"/>
    </source>
</evidence>
<evidence type="ECO:0000256" key="3">
    <source>
        <dbReference type="ARBA" id="ARBA00023015"/>
    </source>
</evidence>
<dbReference type="PANTHER" id="PTHR36206">
    <property type="entry name" value="ASPERCRYPTIN BIOSYNTHESIS CLUSTER-SPECIFIC TRANSCRIPTION REGULATOR ATNN-RELATED"/>
    <property type="match status" value="1"/>
</dbReference>
<dbReference type="PROSITE" id="PS00463">
    <property type="entry name" value="ZN2_CY6_FUNGAL_1"/>
    <property type="match status" value="1"/>
</dbReference>
<dbReference type="CDD" id="cd00067">
    <property type="entry name" value="GAL4"/>
    <property type="match status" value="1"/>
</dbReference>
<dbReference type="GO" id="GO:0000981">
    <property type="term" value="F:DNA-binding transcription factor activity, RNA polymerase II-specific"/>
    <property type="evidence" value="ECO:0007669"/>
    <property type="project" value="InterPro"/>
</dbReference>
<dbReference type="SMART" id="SM00066">
    <property type="entry name" value="GAL4"/>
    <property type="match status" value="1"/>
</dbReference>
<keyword evidence="3" id="KW-0805">Transcription regulation</keyword>
<dbReference type="GO" id="GO:0003677">
    <property type="term" value="F:DNA binding"/>
    <property type="evidence" value="ECO:0007669"/>
    <property type="project" value="UniProtKB-KW"/>
</dbReference>
<gene>
    <name evidence="8" type="ORF">N7456_012314</name>
</gene>
<evidence type="ECO:0000256" key="6">
    <source>
        <dbReference type="ARBA" id="ARBA00023242"/>
    </source>
</evidence>
<keyword evidence="2" id="KW-0862">Zinc</keyword>
<evidence type="ECO:0000256" key="4">
    <source>
        <dbReference type="ARBA" id="ARBA00023125"/>
    </source>
</evidence>
<comment type="caution">
    <text evidence="8">The sequence shown here is derived from an EMBL/GenBank/DDBJ whole genome shotgun (WGS) entry which is preliminary data.</text>
</comment>
<dbReference type="AlphaFoldDB" id="A0A9W9EVC2"/>
<evidence type="ECO:0000313" key="9">
    <source>
        <dbReference type="Proteomes" id="UP001149165"/>
    </source>
</evidence>